<dbReference type="GO" id="GO:0016887">
    <property type="term" value="F:ATP hydrolysis activity"/>
    <property type="evidence" value="ECO:0007669"/>
    <property type="project" value="InterPro"/>
</dbReference>
<evidence type="ECO:0000256" key="1">
    <source>
        <dbReference type="ARBA" id="ARBA00004572"/>
    </source>
</evidence>
<keyword evidence="2 6" id="KW-0547">Nucleotide-binding</keyword>
<evidence type="ECO:0000256" key="2">
    <source>
        <dbReference type="ARBA" id="ARBA00022741"/>
    </source>
</evidence>
<keyword evidence="3" id="KW-1000">Mitochondrion outer membrane</keyword>
<gene>
    <name evidence="9" type="ORF">PUMCH_005094</name>
</gene>
<dbReference type="GO" id="GO:0005524">
    <property type="term" value="F:ATP binding"/>
    <property type="evidence" value="ECO:0007669"/>
    <property type="project" value="UniProtKB-KW"/>
</dbReference>
<name>A0AAX4HH68_9ASCO</name>
<reference evidence="9 10" key="1">
    <citation type="submission" date="2023-10" db="EMBL/GenBank/DDBJ databases">
        <title>Draft Genome Sequence of Candida saopaulonensis from a very Premature Infant with Sepsis.</title>
        <authorList>
            <person name="Ning Y."/>
            <person name="Dai R."/>
            <person name="Xiao M."/>
            <person name="Xu Y."/>
            <person name="Yan Q."/>
            <person name="Zhang L."/>
        </authorList>
    </citation>
    <scope>NUCLEOTIDE SEQUENCE [LARGE SCALE GENOMIC DNA]</scope>
    <source>
        <strain evidence="9 10">19XY460</strain>
    </source>
</reference>
<feature type="transmembrane region" description="Helical" evidence="7">
    <location>
        <begin position="21"/>
        <end position="39"/>
    </location>
</feature>
<dbReference type="GO" id="GO:0140570">
    <property type="term" value="P:extraction of mislocalized protein from mitochondrial outer membrane"/>
    <property type="evidence" value="ECO:0007669"/>
    <property type="project" value="TreeGrafter"/>
</dbReference>
<dbReference type="FunFam" id="3.40.50.300:FF:000538">
    <property type="entry name" value="ATPase family AAA domain-containing protein 1"/>
    <property type="match status" value="1"/>
</dbReference>
<dbReference type="InterPro" id="IPR051701">
    <property type="entry name" value="Mito_OM_Translocase_MSP1"/>
</dbReference>
<keyword evidence="10" id="KW-1185">Reference proteome</keyword>
<evidence type="ECO:0000313" key="10">
    <source>
        <dbReference type="Proteomes" id="UP001338582"/>
    </source>
</evidence>
<keyword evidence="7" id="KW-0472">Membrane</keyword>
<dbReference type="PROSITE" id="PS00674">
    <property type="entry name" value="AAA"/>
    <property type="match status" value="1"/>
</dbReference>
<dbReference type="AlphaFoldDB" id="A0AAX4HH68"/>
<comment type="similarity">
    <text evidence="6">Belongs to the AAA ATPase family.</text>
</comment>
<dbReference type="Gene3D" id="1.10.8.60">
    <property type="match status" value="1"/>
</dbReference>
<sequence length="358" mass="40484">MSRYKLNLWGVKIDLKLVGDVFFLTGAGLSMYYMVNHLLSEMDGGKNKESLKNSNKVLKKIQLGNGALRDLLFNEYERRLLNALVLPEDLTVTFDDIGGLQPIIDELHEAVILPLTEPDLFSAYSSLVQSPKGVLFYGPPGCGKTMLAKAIAKESGAYFLLIRMLTIMNMWYGESNKMADAIFSLANKLQPCIIFIDEIDSFLRERASGDHEVSAMLKAEFMTLWDGLSSNGRIMVMGATNRHNDIDLAFMRRMPKRFAIGKPDEEQRQSILTKILRDTAVDESFDLDFLVRKTEGYSGSELRDLCREAALKSMKEYIRTNYKNRQKVTEENDEKAVRPLCLSDFFPESQGTIPSPVD</sequence>
<dbReference type="InterPro" id="IPR003959">
    <property type="entry name" value="ATPase_AAA_core"/>
</dbReference>
<keyword evidence="7" id="KW-0812">Transmembrane</keyword>
<comment type="subcellular location">
    <subcellularLocation>
        <location evidence="1">Mitochondrion outer membrane</location>
        <topology evidence="1">Single-pass membrane protein</topology>
    </subcellularLocation>
</comment>
<dbReference type="InterPro" id="IPR003593">
    <property type="entry name" value="AAA+_ATPase"/>
</dbReference>
<dbReference type="SMART" id="SM00382">
    <property type="entry name" value="AAA"/>
    <property type="match status" value="1"/>
</dbReference>
<dbReference type="InterPro" id="IPR041569">
    <property type="entry name" value="AAA_lid_3"/>
</dbReference>
<dbReference type="PANTHER" id="PTHR45644:SF3">
    <property type="entry name" value="FI08533P-RELATED"/>
    <property type="match status" value="1"/>
</dbReference>
<dbReference type="InterPro" id="IPR003960">
    <property type="entry name" value="ATPase_AAA_CS"/>
</dbReference>
<evidence type="ECO:0000256" key="4">
    <source>
        <dbReference type="ARBA" id="ARBA00022840"/>
    </source>
</evidence>
<dbReference type="GeneID" id="88176153"/>
<evidence type="ECO:0000256" key="6">
    <source>
        <dbReference type="RuleBase" id="RU003651"/>
    </source>
</evidence>
<dbReference type="EMBL" id="CP138900">
    <property type="protein sequence ID" value="WPK27697.1"/>
    <property type="molecule type" value="Genomic_DNA"/>
</dbReference>
<evidence type="ECO:0000256" key="3">
    <source>
        <dbReference type="ARBA" id="ARBA00022787"/>
    </source>
</evidence>
<evidence type="ECO:0000256" key="5">
    <source>
        <dbReference type="ARBA" id="ARBA00023128"/>
    </source>
</evidence>
<dbReference type="PANTHER" id="PTHR45644">
    <property type="entry name" value="AAA ATPASE, PUTATIVE (AFU_ORTHOLOGUE AFUA_2G12920)-RELATED-RELATED"/>
    <property type="match status" value="1"/>
</dbReference>
<dbReference type="SUPFAM" id="SSF52540">
    <property type="entry name" value="P-loop containing nucleoside triphosphate hydrolases"/>
    <property type="match status" value="1"/>
</dbReference>
<dbReference type="GO" id="GO:0140567">
    <property type="term" value="F:membrane protein dislocase activity"/>
    <property type="evidence" value="ECO:0007669"/>
    <property type="project" value="UniProtKB-ARBA"/>
</dbReference>
<dbReference type="Gene3D" id="3.40.50.300">
    <property type="entry name" value="P-loop containing nucleotide triphosphate hydrolases"/>
    <property type="match status" value="1"/>
</dbReference>
<organism evidence="9 10">
    <name type="scientific">Australozyma saopauloensis</name>
    <dbReference type="NCBI Taxonomy" id="291208"/>
    <lineage>
        <taxon>Eukaryota</taxon>
        <taxon>Fungi</taxon>
        <taxon>Dikarya</taxon>
        <taxon>Ascomycota</taxon>
        <taxon>Saccharomycotina</taxon>
        <taxon>Pichiomycetes</taxon>
        <taxon>Metschnikowiaceae</taxon>
        <taxon>Australozyma</taxon>
    </lineage>
</organism>
<feature type="domain" description="AAA+ ATPase" evidence="8">
    <location>
        <begin position="130"/>
        <end position="264"/>
    </location>
</feature>
<dbReference type="GO" id="GO:0005741">
    <property type="term" value="C:mitochondrial outer membrane"/>
    <property type="evidence" value="ECO:0007669"/>
    <property type="project" value="UniProtKB-SubCell"/>
</dbReference>
<proteinExistence type="inferred from homology"/>
<keyword evidence="4 6" id="KW-0067">ATP-binding</keyword>
<keyword evidence="5" id="KW-0496">Mitochondrion</keyword>
<dbReference type="Pfam" id="PF17862">
    <property type="entry name" value="AAA_lid_3"/>
    <property type="match status" value="1"/>
</dbReference>
<evidence type="ECO:0000313" key="9">
    <source>
        <dbReference type="EMBL" id="WPK27697.1"/>
    </source>
</evidence>
<protein>
    <recommendedName>
        <fullName evidence="8">AAA+ ATPase domain-containing protein</fullName>
    </recommendedName>
</protein>
<evidence type="ECO:0000259" key="8">
    <source>
        <dbReference type="SMART" id="SM00382"/>
    </source>
</evidence>
<evidence type="ECO:0000256" key="7">
    <source>
        <dbReference type="SAM" id="Phobius"/>
    </source>
</evidence>
<accession>A0AAX4HH68</accession>
<keyword evidence="7" id="KW-1133">Transmembrane helix</keyword>
<dbReference type="RefSeq" id="XP_062880074.1">
    <property type="nucleotide sequence ID" value="XM_063024004.1"/>
</dbReference>
<dbReference type="Proteomes" id="UP001338582">
    <property type="component" value="Chromosome 7"/>
</dbReference>
<dbReference type="KEGG" id="asau:88176153"/>
<dbReference type="Pfam" id="PF00004">
    <property type="entry name" value="AAA"/>
    <property type="match status" value="1"/>
</dbReference>
<dbReference type="InterPro" id="IPR027417">
    <property type="entry name" value="P-loop_NTPase"/>
</dbReference>